<dbReference type="AlphaFoldDB" id="A0ABD2YR63"/>
<name>A0ABD2YR63_9GENT</name>
<evidence type="ECO:0000313" key="2">
    <source>
        <dbReference type="EMBL" id="KAL3509371.1"/>
    </source>
</evidence>
<evidence type="ECO:0000313" key="3">
    <source>
        <dbReference type="Proteomes" id="UP001630127"/>
    </source>
</evidence>
<evidence type="ECO:0000259" key="1">
    <source>
        <dbReference type="Pfam" id="PF25019"/>
    </source>
</evidence>
<protein>
    <recommendedName>
        <fullName evidence="1">R13L1/DRL21-like LRR repeat region domain-containing protein</fullName>
    </recommendedName>
</protein>
<dbReference type="Proteomes" id="UP001630127">
    <property type="component" value="Unassembled WGS sequence"/>
</dbReference>
<sequence>MGKLENRQVLTCFVVGKDGDSGIQELGKFQKLNGKRLFISRLENVSCGRDASMANMKGMKHLQHLTLNWNGDAEGSQEKRGSVVLCTKIAPEARQAILGSLKEIAQKAKEKRGDFEEENPFGRFMNEYDGDEVQEIPHLQAKGVLFNEIETLVGKGKRKATTVNSPFYQNAIDNIAAIGHGYTGPSCHAMRVPLLRDAKKEVQLVID</sequence>
<proteinExistence type="predicted"/>
<organism evidence="2 3">
    <name type="scientific">Cinchona calisaya</name>
    <dbReference type="NCBI Taxonomy" id="153742"/>
    <lineage>
        <taxon>Eukaryota</taxon>
        <taxon>Viridiplantae</taxon>
        <taxon>Streptophyta</taxon>
        <taxon>Embryophyta</taxon>
        <taxon>Tracheophyta</taxon>
        <taxon>Spermatophyta</taxon>
        <taxon>Magnoliopsida</taxon>
        <taxon>eudicotyledons</taxon>
        <taxon>Gunneridae</taxon>
        <taxon>Pentapetalae</taxon>
        <taxon>asterids</taxon>
        <taxon>lamiids</taxon>
        <taxon>Gentianales</taxon>
        <taxon>Rubiaceae</taxon>
        <taxon>Cinchonoideae</taxon>
        <taxon>Cinchoneae</taxon>
        <taxon>Cinchona</taxon>
    </lineage>
</organism>
<keyword evidence="3" id="KW-1185">Reference proteome</keyword>
<accession>A0ABD2YR63</accession>
<gene>
    <name evidence="2" type="ORF">ACH5RR_028772</name>
</gene>
<dbReference type="Pfam" id="PF25019">
    <property type="entry name" value="LRR_R13L1-DRL21"/>
    <property type="match status" value="1"/>
</dbReference>
<comment type="caution">
    <text evidence="2">The sequence shown here is derived from an EMBL/GenBank/DDBJ whole genome shotgun (WGS) entry which is preliminary data.</text>
</comment>
<feature type="domain" description="R13L1/DRL21-like LRR repeat region" evidence="1">
    <location>
        <begin position="23"/>
        <end position="86"/>
    </location>
</feature>
<dbReference type="EMBL" id="JBJUIK010000012">
    <property type="protein sequence ID" value="KAL3509371.1"/>
    <property type="molecule type" value="Genomic_DNA"/>
</dbReference>
<reference evidence="2 3" key="1">
    <citation type="submission" date="2024-11" db="EMBL/GenBank/DDBJ databases">
        <title>A near-complete genome assembly of Cinchona calisaya.</title>
        <authorList>
            <person name="Lian D.C."/>
            <person name="Zhao X.W."/>
            <person name="Wei L."/>
        </authorList>
    </citation>
    <scope>NUCLEOTIDE SEQUENCE [LARGE SCALE GENOMIC DNA]</scope>
    <source>
        <tissue evidence="2">Nenye</tissue>
    </source>
</reference>
<dbReference type="InterPro" id="IPR056789">
    <property type="entry name" value="LRR_R13L1-DRL21"/>
</dbReference>